<dbReference type="InterPro" id="IPR050965">
    <property type="entry name" value="UPF0336/Enoyl-CoA_hydratase"/>
</dbReference>
<accession>A0A8J1XWS2</accession>
<dbReference type="CDD" id="cd03449">
    <property type="entry name" value="R_hydratase"/>
    <property type="match status" value="1"/>
</dbReference>
<dbReference type="Proteomes" id="UP000749559">
    <property type="component" value="Unassembled WGS sequence"/>
</dbReference>
<dbReference type="SUPFAM" id="SSF54637">
    <property type="entry name" value="Thioesterase/thiol ester dehydrase-isomerase"/>
    <property type="match status" value="1"/>
</dbReference>
<evidence type="ECO:0000256" key="1">
    <source>
        <dbReference type="ARBA" id="ARBA00023239"/>
    </source>
</evidence>
<dbReference type="GO" id="GO:0006633">
    <property type="term" value="P:fatty acid biosynthetic process"/>
    <property type="evidence" value="ECO:0007669"/>
    <property type="project" value="TreeGrafter"/>
</dbReference>
<protein>
    <submittedName>
        <fullName evidence="2">Uncharacterized protein</fullName>
    </submittedName>
</protein>
<comment type="caution">
    <text evidence="2">The sequence shown here is derived from an EMBL/GenBank/DDBJ whole genome shotgun (WGS) entry which is preliminary data.</text>
</comment>
<dbReference type="OrthoDB" id="3592703at2759"/>
<dbReference type="InterPro" id="IPR029069">
    <property type="entry name" value="HotDog_dom_sf"/>
</dbReference>
<proteinExistence type="predicted"/>
<reference evidence="2" key="1">
    <citation type="submission" date="2022-03" db="EMBL/GenBank/DDBJ databases">
        <authorList>
            <person name="Martin C."/>
        </authorList>
    </citation>
    <scope>NUCLEOTIDE SEQUENCE</scope>
</reference>
<dbReference type="PANTHER" id="PTHR43437:SF3">
    <property type="entry name" value="HYDROXYACYL-THIOESTER DEHYDRATASE TYPE 2, MITOCHONDRIAL"/>
    <property type="match status" value="1"/>
</dbReference>
<organism evidence="2 3">
    <name type="scientific">Owenia fusiformis</name>
    <name type="common">Polychaete worm</name>
    <dbReference type="NCBI Taxonomy" id="6347"/>
    <lineage>
        <taxon>Eukaryota</taxon>
        <taxon>Metazoa</taxon>
        <taxon>Spiralia</taxon>
        <taxon>Lophotrochozoa</taxon>
        <taxon>Annelida</taxon>
        <taxon>Polychaeta</taxon>
        <taxon>Sedentaria</taxon>
        <taxon>Canalipalpata</taxon>
        <taxon>Sabellida</taxon>
        <taxon>Oweniida</taxon>
        <taxon>Oweniidae</taxon>
        <taxon>Owenia</taxon>
    </lineage>
</organism>
<sequence length="159" mass="17591">MFASGLLNNLRTVCNLSRRFIHIGETAEITKTFTAEDVRLFSEISEDRNPVHLDTEYAKTSQFGRCIVHGVLSNGLISSVLGNKLPGFGTIFISQQIEFPNPLYVGEAVTAKVEVLEIRKRLVTFQTICFKPDDKKVVLQGTAKILLPKPPTNSTKPAS</sequence>
<dbReference type="AlphaFoldDB" id="A0A8J1XWS2"/>
<dbReference type="InterPro" id="IPR002539">
    <property type="entry name" value="MaoC-like_dom"/>
</dbReference>
<name>A0A8J1XWS2_OWEFU</name>
<keyword evidence="3" id="KW-1185">Reference proteome</keyword>
<dbReference type="EMBL" id="CAIIXF020000008">
    <property type="protein sequence ID" value="CAH1791825.1"/>
    <property type="molecule type" value="Genomic_DNA"/>
</dbReference>
<keyword evidence="1" id="KW-0456">Lyase</keyword>
<dbReference type="GO" id="GO:0019171">
    <property type="term" value="F:(3R)-hydroxyacyl-[acyl-carrier-protein] dehydratase activity"/>
    <property type="evidence" value="ECO:0007669"/>
    <property type="project" value="TreeGrafter"/>
</dbReference>
<evidence type="ECO:0000313" key="3">
    <source>
        <dbReference type="Proteomes" id="UP000749559"/>
    </source>
</evidence>
<dbReference type="Gene3D" id="3.10.129.10">
    <property type="entry name" value="Hotdog Thioesterase"/>
    <property type="match status" value="1"/>
</dbReference>
<dbReference type="GO" id="GO:0018812">
    <property type="term" value="F:3-hydroxyacyl-CoA dehydratase activity"/>
    <property type="evidence" value="ECO:0007669"/>
    <property type="project" value="UniProtKB-ARBA"/>
</dbReference>
<dbReference type="Pfam" id="PF01575">
    <property type="entry name" value="MaoC_dehydratas"/>
    <property type="match status" value="1"/>
</dbReference>
<dbReference type="PANTHER" id="PTHR43437">
    <property type="entry name" value="HYDROXYACYL-THIOESTER DEHYDRATASE TYPE 2, MITOCHONDRIAL-RELATED"/>
    <property type="match status" value="1"/>
</dbReference>
<dbReference type="GO" id="GO:0005739">
    <property type="term" value="C:mitochondrion"/>
    <property type="evidence" value="ECO:0007669"/>
    <property type="project" value="TreeGrafter"/>
</dbReference>
<dbReference type="FunFam" id="3.10.129.10:FF:000042">
    <property type="entry name" value="MaoC domain protein dehydratase"/>
    <property type="match status" value="1"/>
</dbReference>
<gene>
    <name evidence="2" type="ORF">OFUS_LOCUS16868</name>
</gene>
<evidence type="ECO:0000313" key="2">
    <source>
        <dbReference type="EMBL" id="CAH1791825.1"/>
    </source>
</evidence>